<feature type="compositionally biased region" description="Basic and acidic residues" evidence="1">
    <location>
        <begin position="493"/>
        <end position="502"/>
    </location>
</feature>
<feature type="region of interest" description="Disordered" evidence="1">
    <location>
        <begin position="991"/>
        <end position="1013"/>
    </location>
</feature>
<feature type="region of interest" description="Disordered" evidence="1">
    <location>
        <begin position="778"/>
        <end position="798"/>
    </location>
</feature>
<feature type="compositionally biased region" description="Gly residues" evidence="1">
    <location>
        <begin position="1001"/>
        <end position="1013"/>
    </location>
</feature>
<accession>A0A5M8PP50</accession>
<dbReference type="GO" id="GO:0005509">
    <property type="term" value="F:calcium ion binding"/>
    <property type="evidence" value="ECO:0007669"/>
    <property type="project" value="InterPro"/>
</dbReference>
<organism evidence="5 6">
    <name type="scientific">Lasallia pustulata</name>
    <dbReference type="NCBI Taxonomy" id="136370"/>
    <lineage>
        <taxon>Eukaryota</taxon>
        <taxon>Fungi</taxon>
        <taxon>Dikarya</taxon>
        <taxon>Ascomycota</taxon>
        <taxon>Pezizomycotina</taxon>
        <taxon>Lecanoromycetes</taxon>
        <taxon>OSLEUM clade</taxon>
        <taxon>Umbilicariomycetidae</taxon>
        <taxon>Umbilicariales</taxon>
        <taxon>Umbilicariaceae</taxon>
        <taxon>Lasallia</taxon>
    </lineage>
</organism>
<feature type="region of interest" description="Disordered" evidence="1">
    <location>
        <begin position="421"/>
        <end position="456"/>
    </location>
</feature>
<dbReference type="InterPro" id="IPR015919">
    <property type="entry name" value="Cadherin-like_sf"/>
</dbReference>
<gene>
    <name evidence="5" type="ORF">FRX48_05703</name>
</gene>
<dbReference type="InterPro" id="IPR006644">
    <property type="entry name" value="Cadg"/>
</dbReference>
<dbReference type="OrthoDB" id="41532at2759"/>
<dbReference type="Gene3D" id="2.60.40.10">
    <property type="entry name" value="Immunoglobulins"/>
    <property type="match status" value="4"/>
</dbReference>
<feature type="compositionally biased region" description="Low complexity" evidence="1">
    <location>
        <begin position="687"/>
        <end position="709"/>
    </location>
</feature>
<evidence type="ECO:0000256" key="3">
    <source>
        <dbReference type="SAM" id="SignalP"/>
    </source>
</evidence>
<feature type="domain" description="Dystroglycan-type cadherin-like" evidence="4">
    <location>
        <begin position="23"/>
        <end position="113"/>
    </location>
</feature>
<evidence type="ECO:0000256" key="2">
    <source>
        <dbReference type="SAM" id="Phobius"/>
    </source>
</evidence>
<dbReference type="Pfam" id="PF05345">
    <property type="entry name" value="He_PIG"/>
    <property type="match status" value="4"/>
</dbReference>
<evidence type="ECO:0000259" key="4">
    <source>
        <dbReference type="SMART" id="SM00736"/>
    </source>
</evidence>
<feature type="compositionally biased region" description="Basic and acidic residues" evidence="1">
    <location>
        <begin position="553"/>
        <end position="571"/>
    </location>
</feature>
<proteinExistence type="predicted"/>
<feature type="region of interest" description="Disordered" evidence="1">
    <location>
        <begin position="662"/>
        <end position="743"/>
    </location>
</feature>
<feature type="domain" description="Dystroglycan-type cadherin-like" evidence="4">
    <location>
        <begin position="328"/>
        <end position="419"/>
    </location>
</feature>
<name>A0A5M8PP50_9LECA</name>
<keyword evidence="2" id="KW-1133">Transmembrane helix</keyword>
<dbReference type="GO" id="GO:0016020">
    <property type="term" value="C:membrane"/>
    <property type="evidence" value="ECO:0007669"/>
    <property type="project" value="InterPro"/>
</dbReference>
<evidence type="ECO:0000313" key="6">
    <source>
        <dbReference type="Proteomes" id="UP000324767"/>
    </source>
</evidence>
<feature type="signal peptide" evidence="3">
    <location>
        <begin position="1"/>
        <end position="16"/>
    </location>
</feature>
<feature type="chain" id="PRO_5024287746" description="Dystroglycan-type cadherin-like domain-containing protein" evidence="3">
    <location>
        <begin position="17"/>
        <end position="1013"/>
    </location>
</feature>
<protein>
    <recommendedName>
        <fullName evidence="4">Dystroglycan-type cadherin-like domain-containing protein</fullName>
    </recommendedName>
</protein>
<dbReference type="AlphaFoldDB" id="A0A5M8PP50"/>
<feature type="domain" description="Dystroglycan-type cadherin-like" evidence="4">
    <location>
        <begin position="233"/>
        <end position="327"/>
    </location>
</feature>
<feature type="region of interest" description="Disordered" evidence="1">
    <location>
        <begin position="488"/>
        <end position="622"/>
    </location>
</feature>
<reference evidence="5 6" key="1">
    <citation type="submission" date="2019-09" db="EMBL/GenBank/DDBJ databases">
        <title>The hologenome of the rock-dwelling lichen Lasallia pustulata.</title>
        <authorList>
            <person name="Greshake Tzovaras B."/>
            <person name="Segers F."/>
            <person name="Bicker A."/>
            <person name="Dal Grande F."/>
            <person name="Otte J."/>
            <person name="Hankeln T."/>
            <person name="Schmitt I."/>
            <person name="Ebersberger I."/>
        </authorList>
    </citation>
    <scope>NUCLEOTIDE SEQUENCE [LARGE SCALE GENOMIC DNA]</scope>
    <source>
        <strain evidence="5">A1-1</strain>
    </source>
</reference>
<feature type="compositionally biased region" description="Low complexity" evidence="1">
    <location>
        <begin position="423"/>
        <end position="451"/>
    </location>
</feature>
<feature type="compositionally biased region" description="Polar residues" evidence="1">
    <location>
        <begin position="710"/>
        <end position="728"/>
    </location>
</feature>
<dbReference type="InterPro" id="IPR013783">
    <property type="entry name" value="Ig-like_fold"/>
</dbReference>
<comment type="caution">
    <text evidence="5">The sequence shown here is derived from an EMBL/GenBank/DDBJ whole genome shotgun (WGS) entry which is preliminary data.</text>
</comment>
<feature type="transmembrane region" description="Helical" evidence="2">
    <location>
        <begin position="460"/>
        <end position="482"/>
    </location>
</feature>
<dbReference type="SUPFAM" id="SSF49313">
    <property type="entry name" value="Cadherin-like"/>
    <property type="match status" value="4"/>
</dbReference>
<keyword evidence="3" id="KW-0732">Signal</keyword>
<keyword evidence="2" id="KW-0472">Membrane</keyword>
<feature type="domain" description="Dystroglycan-type cadherin-like" evidence="4">
    <location>
        <begin position="114"/>
        <end position="231"/>
    </location>
</feature>
<keyword evidence="2" id="KW-0812">Transmembrane</keyword>
<sequence>MFLLLALLALATTIAAAPSISLPINSQVPPVARTSQTFNFVFSTSTFTSTEPTIKYYLSGAPEWLHLNGPSRTLSGTPGAGDVGSVTFDLVAMDSTGSTSMSVTLVVSGARGPVLGASVSKQLSSLSGFSSPDTLFLYPSSILLIEFPPSTFTGTDENTVYYALCANNTPLPSWINFDSGSLSFEGTTPGATSPVQLPQTYEIQLTASDVVGFAGAILEFQLIVGIHELVFSGSHSMINVTQGTFFNYTGLQNGLALDGKPVQASDLAQATADFPSWISFDPKTLVLSGTPPTSASSENISITATDVYGDTANTTVLVQVDSTSKLFQGTLGSVNATIGSVFNYTISPTLFGSSSVQISVDFDNTSSWLTFDSQKWVIQGQVPSNLEPQQDSLNITATQGSQSQSQTLTINVVPMNVLPKSHTTSSQSLTTRATSTSSSTPKPPSSAAGSSGKHTSSKKVAIAATVPLLIMLGTLLVLYCYLRRKRQRKAREAHRPSKEKISRPIITEEPSYAEPEIETTGHVEYAHKRTSSKAPRLELPGLKRNSQNRWSRRTTDEDGLPKRESWGDYVRRQSSSRRVDSSPPRSAALPKFEIAPGERDPVPLDSIHSHSRQNPSAISRPFAIATGSPSKLYSRQTKRLSNMSFASSALLADPRVSGVGVGHGKGGFGTKSSFGPPGHGLVRDSWRNTSTRSWTTTDYTSSTTNGSSSHQRLSSAGEQNHSSINPTLRSFPRPPTNSIFDPSAPAIIHEASDDEPRSIRVVTSPSQEHLKRQVYFKRRARNRHTGNPLFSAGAISRRSSSHRSASAWLQSIRGPTTAVPALDPLYSDEAYQAGNDDSPPRRQPQRKHRSYSQSSSVDPPLKPSPRKKKAGPPTRTSETLGRLSRFQSRSSLASSRRFESAASDLSAAAALDDLAHADPGFLGEGVDECTGERRWFHVEWPQPRNVVPGGGPDLEAAARPGFAQRWSFLRAQPGRGGGCWLGGGERVGGCGRRGMRPVSVEGGGWGGEGEAAE</sequence>
<evidence type="ECO:0000256" key="1">
    <source>
        <dbReference type="SAM" id="MobiDB-lite"/>
    </source>
</evidence>
<dbReference type="SMART" id="SM00736">
    <property type="entry name" value="CADG"/>
    <property type="match status" value="4"/>
</dbReference>
<evidence type="ECO:0000313" key="5">
    <source>
        <dbReference type="EMBL" id="KAA6410282.1"/>
    </source>
</evidence>
<dbReference type="Proteomes" id="UP000324767">
    <property type="component" value="Unassembled WGS sequence"/>
</dbReference>
<feature type="region of interest" description="Disordered" evidence="1">
    <location>
        <begin position="829"/>
        <end position="888"/>
    </location>
</feature>
<dbReference type="EMBL" id="VXIT01000009">
    <property type="protein sequence ID" value="KAA6410282.1"/>
    <property type="molecule type" value="Genomic_DNA"/>
</dbReference>